<evidence type="ECO:0000313" key="2">
    <source>
        <dbReference type="Proteomes" id="UP000199051"/>
    </source>
</evidence>
<dbReference type="Pfam" id="PF13563">
    <property type="entry name" value="2_5_RNA_ligase2"/>
    <property type="match status" value="1"/>
</dbReference>
<dbReference type="RefSeq" id="WP_092779338.1">
    <property type="nucleotide sequence ID" value="NZ_FOGI01000007.1"/>
</dbReference>
<organism evidence="1 2">
    <name type="scientific">Actinokineospora terrae</name>
    <dbReference type="NCBI Taxonomy" id="155974"/>
    <lineage>
        <taxon>Bacteria</taxon>
        <taxon>Bacillati</taxon>
        <taxon>Actinomycetota</taxon>
        <taxon>Actinomycetes</taxon>
        <taxon>Pseudonocardiales</taxon>
        <taxon>Pseudonocardiaceae</taxon>
        <taxon>Actinokineospora</taxon>
    </lineage>
</organism>
<dbReference type="Proteomes" id="UP000199051">
    <property type="component" value="Unassembled WGS sequence"/>
</dbReference>
<proteinExistence type="predicted"/>
<reference evidence="2" key="1">
    <citation type="submission" date="2016-10" db="EMBL/GenBank/DDBJ databases">
        <authorList>
            <person name="Varghese N."/>
            <person name="Submissions S."/>
        </authorList>
    </citation>
    <scope>NUCLEOTIDE SEQUENCE [LARGE SCALE GENOMIC DNA]</scope>
    <source>
        <strain evidence="2">DSM 44260</strain>
    </source>
</reference>
<gene>
    <name evidence="1" type="ORF">SAMN04487818_10798</name>
</gene>
<keyword evidence="1" id="KW-0436">Ligase</keyword>
<dbReference type="STRING" id="155974.SAMN04487818_10798"/>
<dbReference type="GO" id="GO:0016874">
    <property type="term" value="F:ligase activity"/>
    <property type="evidence" value="ECO:0007669"/>
    <property type="project" value="UniProtKB-KW"/>
</dbReference>
<dbReference type="PANTHER" id="PTHR36039:SF2">
    <property type="entry name" value="RNA LIGASE_CYCLIC NUCLEOTIDE PHOSPHODIESTERASE FAMILY PROTEIN"/>
    <property type="match status" value="1"/>
</dbReference>
<dbReference type="Gene3D" id="3.90.1140.10">
    <property type="entry name" value="Cyclic phosphodiesterase"/>
    <property type="match status" value="1"/>
</dbReference>
<dbReference type="InterPro" id="IPR009097">
    <property type="entry name" value="Cyclic_Pdiesterase"/>
</dbReference>
<evidence type="ECO:0000313" key="1">
    <source>
        <dbReference type="EMBL" id="SES06339.1"/>
    </source>
</evidence>
<dbReference type="EMBL" id="FOGI01000007">
    <property type="protein sequence ID" value="SES06339.1"/>
    <property type="molecule type" value="Genomic_DNA"/>
</dbReference>
<keyword evidence="2" id="KW-1185">Reference proteome</keyword>
<dbReference type="PANTHER" id="PTHR36039">
    <property type="match status" value="1"/>
</dbReference>
<dbReference type="AlphaFoldDB" id="A0A1H9UAF5"/>
<protein>
    <submittedName>
        <fullName evidence="1">2'-5' RNA ligase superfamily protein</fullName>
    </submittedName>
</protein>
<accession>A0A1H9UAF5</accession>
<dbReference type="SUPFAM" id="SSF55144">
    <property type="entry name" value="LigT-like"/>
    <property type="match status" value="1"/>
</dbReference>
<name>A0A1H9UAF5_9PSEU</name>
<sequence length="168" mass="17861">MAQGVVVLFDERANAAVTRLLDGLDAAGVPGARRFPPHVTFAMASDIPARTRAALKADLRVLSIPNLWLYTLSAFSHTENVLVLGAVVDTELLAVHSAVHDVLAGKVKNPNSYYLPGSWVPHCTLAHGMDDEQAAVAFRAVFPVEPVEAKVARVAILDTASGDVDVLV</sequence>